<proteinExistence type="predicted"/>
<dbReference type="GO" id="GO:0016740">
    <property type="term" value="F:transferase activity"/>
    <property type="evidence" value="ECO:0007669"/>
    <property type="project" value="UniProtKB-KW"/>
</dbReference>
<feature type="non-terminal residue" evidence="1">
    <location>
        <position position="1"/>
    </location>
</feature>
<dbReference type="InterPro" id="IPR016181">
    <property type="entry name" value="Acyl_CoA_acyltransferase"/>
</dbReference>
<dbReference type="Proteomes" id="UP000076552">
    <property type="component" value="Unassembled WGS sequence"/>
</dbReference>
<dbReference type="EMBL" id="LFIV01000089">
    <property type="protein sequence ID" value="KZL70410.1"/>
    <property type="molecule type" value="Genomic_DNA"/>
</dbReference>
<evidence type="ECO:0000313" key="1">
    <source>
        <dbReference type="EMBL" id="KZL70410.1"/>
    </source>
</evidence>
<dbReference type="SUPFAM" id="SSF55729">
    <property type="entry name" value="Acyl-CoA N-acyltransferases (Nat)"/>
    <property type="match status" value="1"/>
</dbReference>
<sequence length="219" mass="24709">LLAYDSYFFTAMPIKIRTALECDLRRCAEIGHQAFAKNPFFKIKFPGYVPDDGFLGLRANDLAKQLREDPTARIFVAVDTERIGDSSIVGFAKWNVYPTGMPYAMSKPASWGPGANVEVCKLVFAGVEGMRNRLMAGKPCIYPLYQQRGVGQNLMAFGIQESLHLEIPVYLEATESGHSLYSKIGFDDIEVHRADLVMFGESRPHLIWAMIREPYCWFP</sequence>
<name>A0A166S916_9PEZI</name>
<keyword evidence="1" id="KW-0808">Transferase</keyword>
<gene>
    <name evidence="1" type="ORF">CT0861_06298</name>
</gene>
<dbReference type="STRING" id="708197.A0A166S916"/>
<dbReference type="AlphaFoldDB" id="A0A166S916"/>
<feature type="non-terminal residue" evidence="1">
    <location>
        <position position="219"/>
    </location>
</feature>
<accession>A0A166S916</accession>
<dbReference type="PANTHER" id="PTHR42791:SF2">
    <property type="entry name" value="N-ACETYLTRANSFERASE DOMAIN-CONTAINING PROTEIN"/>
    <property type="match status" value="1"/>
</dbReference>
<organism evidence="1 2">
    <name type="scientific">Colletotrichum tofieldiae</name>
    <dbReference type="NCBI Taxonomy" id="708197"/>
    <lineage>
        <taxon>Eukaryota</taxon>
        <taxon>Fungi</taxon>
        <taxon>Dikarya</taxon>
        <taxon>Ascomycota</taxon>
        <taxon>Pezizomycotina</taxon>
        <taxon>Sordariomycetes</taxon>
        <taxon>Hypocreomycetidae</taxon>
        <taxon>Glomerellales</taxon>
        <taxon>Glomerellaceae</taxon>
        <taxon>Colletotrichum</taxon>
        <taxon>Colletotrichum spaethianum species complex</taxon>
    </lineage>
</organism>
<reference evidence="1 2" key="1">
    <citation type="submission" date="2015-06" db="EMBL/GenBank/DDBJ databases">
        <title>Survival trade-offs in plant roots during colonization by closely related pathogenic and mutualistic fungi.</title>
        <authorList>
            <person name="Hacquard S."/>
            <person name="Kracher B."/>
            <person name="Hiruma K."/>
            <person name="Weinman A."/>
            <person name="Muench P."/>
            <person name="Garrido Oter R."/>
            <person name="Ver Loren van Themaat E."/>
            <person name="Dallerey J.-F."/>
            <person name="Damm U."/>
            <person name="Henrissat B."/>
            <person name="Lespinet O."/>
            <person name="Thon M."/>
            <person name="Kemen E."/>
            <person name="McHardy A.C."/>
            <person name="Schulze-Lefert P."/>
            <person name="O'Connell R.J."/>
        </authorList>
    </citation>
    <scope>NUCLEOTIDE SEQUENCE [LARGE SCALE GENOMIC DNA]</scope>
    <source>
        <strain evidence="1 2">0861</strain>
    </source>
</reference>
<dbReference type="PANTHER" id="PTHR42791">
    <property type="entry name" value="GNAT FAMILY ACETYLTRANSFERASE"/>
    <property type="match status" value="1"/>
</dbReference>
<comment type="caution">
    <text evidence="1">The sequence shown here is derived from an EMBL/GenBank/DDBJ whole genome shotgun (WGS) entry which is preliminary data.</text>
</comment>
<protein>
    <submittedName>
        <fullName evidence="1">GNAT family acetyltransferase</fullName>
    </submittedName>
</protein>
<dbReference type="InterPro" id="IPR052523">
    <property type="entry name" value="Trichothecene_AcTrans"/>
</dbReference>
<dbReference type="Gene3D" id="3.40.630.30">
    <property type="match status" value="1"/>
</dbReference>
<keyword evidence="2" id="KW-1185">Reference proteome</keyword>
<evidence type="ECO:0000313" key="2">
    <source>
        <dbReference type="Proteomes" id="UP000076552"/>
    </source>
</evidence>